<sequence>MKRNVQVDTTRKTPAVRHAVSAGASDAEIVSAVSDWIDDAVSQLPAEQVSCGMKCSHCCRQSVIVINTTEAKILQEATGKVARRGFKPVKRDRRGQPCPFLSAADDLCTVYAVRPAVCRASISFDDPRKCASEELRQMLLPDSLFDDLRRQLSPGEFRKVVSSQGMEADIREFFD</sequence>
<organism evidence="1">
    <name type="scientific">Burkholderia sp. M701</name>
    <dbReference type="NCBI Taxonomy" id="326454"/>
    <lineage>
        <taxon>Bacteria</taxon>
        <taxon>Pseudomonadati</taxon>
        <taxon>Pseudomonadota</taxon>
        <taxon>Betaproteobacteria</taxon>
        <taxon>Burkholderiales</taxon>
        <taxon>Burkholderiaceae</taxon>
        <taxon>Burkholderia</taxon>
    </lineage>
</organism>
<geneLocation type="plasmid" evidence="1">
    <name>pM7012</name>
</geneLocation>
<keyword evidence="1" id="KW-0966">Cell projection</keyword>
<keyword evidence="1" id="KW-0282">Flagellum</keyword>
<dbReference type="AlphaFoldDB" id="V5YN81"/>
<name>V5YN81_9BURK</name>
<dbReference type="EMBL" id="AB853026">
    <property type="protein sequence ID" value="BAO18862.1"/>
    <property type="molecule type" value="Genomic_DNA"/>
</dbReference>
<keyword evidence="1" id="KW-0614">Plasmid</keyword>
<protein>
    <submittedName>
        <fullName evidence="1">Flagellin N-methylase</fullName>
    </submittedName>
</protein>
<reference evidence="1" key="1">
    <citation type="journal article" date="2014" name="Microbiology">
        <title>A 2,4-dichlorophenoxyacetic acid degradation plasmid pM7012 discloses distribution of an unclassified megaplasmid group across bacterial species.</title>
        <authorList>
            <person name="Sakai Y."/>
            <person name="Ogawa N."/>
            <person name="Shimomura Y."/>
            <person name="Fujii T."/>
        </authorList>
    </citation>
    <scope>NUCLEOTIDE SEQUENCE</scope>
    <source>
        <strain evidence="1">M701</strain>
    </source>
</reference>
<dbReference type="Pfam" id="PF03692">
    <property type="entry name" value="CxxCxxCC"/>
    <property type="match status" value="1"/>
</dbReference>
<evidence type="ECO:0000313" key="1">
    <source>
        <dbReference type="EMBL" id="BAO18862.1"/>
    </source>
</evidence>
<proteinExistence type="predicted"/>
<dbReference type="InterPro" id="IPR005358">
    <property type="entry name" value="Puta_zinc/iron-chelating_dom"/>
</dbReference>
<reference evidence="1" key="2">
    <citation type="submission" date="2024-06" db="EMBL/GenBank/DDBJ databases">
        <authorList>
            <person name="Sakai Y."/>
            <person name="Fujii T."/>
        </authorList>
    </citation>
    <scope>NUCLEOTIDE SEQUENCE</scope>
    <source>
        <strain evidence="1">M701</strain>
        <plasmid evidence="1">pM7012</plasmid>
    </source>
</reference>
<dbReference type="RefSeq" id="WP_023842405.1">
    <property type="nucleotide sequence ID" value="NC_022995.1"/>
</dbReference>
<keyword evidence="1" id="KW-0969">Cilium</keyword>
<accession>V5YN81</accession>